<protein>
    <submittedName>
        <fullName evidence="2">Uncharacterized protein</fullName>
    </submittedName>
</protein>
<dbReference type="RefSeq" id="WP_014249957.1">
    <property type="nucleotide sequence ID" value="NC_016624.1"/>
</dbReference>
<feature type="coiled-coil region" evidence="1">
    <location>
        <begin position="151"/>
        <end position="178"/>
    </location>
</feature>
<dbReference type="KEGG" id="ali:AZOLI_p50123"/>
<dbReference type="AlphaFoldDB" id="G7ZI38"/>
<geneLocation type="plasmid" evidence="2 3">
    <name>AZO_p5</name>
</geneLocation>
<reference evidence="3" key="1">
    <citation type="journal article" date="2011" name="PLoS Genet.">
        <title>Azospirillum genomes reveal transition of bacteria from aquatic to terrestrial environments.</title>
        <authorList>
            <person name="Wisniewski-Dye F."/>
            <person name="Borziak K."/>
            <person name="Khalsa-Moyers G."/>
            <person name="Alexandre G."/>
            <person name="Sukharnikov L.O."/>
            <person name="Wuichet K."/>
            <person name="Hurst G.B."/>
            <person name="McDonald W.H."/>
            <person name="Robertson J.S."/>
            <person name="Barbe V."/>
            <person name="Calteau A."/>
            <person name="Rouy Z."/>
            <person name="Mangenot S."/>
            <person name="Prigent-Combaret C."/>
            <person name="Normand P."/>
            <person name="Boyer M."/>
            <person name="Siguier P."/>
            <person name="Dessaux Y."/>
            <person name="Elmerich C."/>
            <person name="Condemine G."/>
            <person name="Krishnen G."/>
            <person name="Kennedy I."/>
            <person name="Paterson A.H."/>
            <person name="Gonzalez V."/>
            <person name="Mavingui P."/>
            <person name="Zhulin I.B."/>
        </authorList>
    </citation>
    <scope>NUCLEOTIDE SEQUENCE [LARGE SCALE GENOMIC DNA]</scope>
    <source>
        <strain evidence="3">4B</strain>
    </source>
</reference>
<dbReference type="EMBL" id="FQ311873">
    <property type="protein sequence ID" value="CBS91128.1"/>
    <property type="molecule type" value="Genomic_DNA"/>
</dbReference>
<evidence type="ECO:0000256" key="1">
    <source>
        <dbReference type="SAM" id="Coils"/>
    </source>
</evidence>
<dbReference type="Proteomes" id="UP000005667">
    <property type="component" value="Plasmid AZO_p5"/>
</dbReference>
<evidence type="ECO:0000313" key="3">
    <source>
        <dbReference type="Proteomes" id="UP000005667"/>
    </source>
</evidence>
<accession>G7ZI38</accession>
<sequence>MLSPDVVEIGEDIAASYSQFLALNSFGTSISQTVVSPLSPDPGWLPTLRRRLATLAKLCAQWQLDYPDLLSSYFLPFTDFSSTFGAFARQSGKFGNNVEVWVQALTALHKAAVEAETVTKRAATGFTDHFSMIKTIEGQLNESLATAWQELANEEDKIVAIATQVARLQDRVAQLQDNLTSGTISAGKSYFQTAATITYTVLTSATVEIPYLAILSEIYTIGKEAYDLIVTDKEISEALQKIADLTVEASEAAQAAAMSKGVIQLITRLNLQVTGQSDHLPALNRVWEVAAEKISAAIDAIQAGAVPTQVLDLVSMPAAAAGWNTLAKLSRDAVTMVPVQGRPVFLTNSSVKSRLSATRF</sequence>
<keyword evidence="2" id="KW-0614">Plasmid</keyword>
<dbReference type="Gene3D" id="1.20.1170.10">
    <property type="match status" value="1"/>
</dbReference>
<evidence type="ECO:0000313" key="2">
    <source>
        <dbReference type="EMBL" id="CBS91128.1"/>
    </source>
</evidence>
<organism evidence="2 3">
    <name type="scientific">Azospirillum lipoferum (strain 4B)</name>
    <dbReference type="NCBI Taxonomy" id="862719"/>
    <lineage>
        <taxon>Bacteria</taxon>
        <taxon>Pseudomonadati</taxon>
        <taxon>Pseudomonadota</taxon>
        <taxon>Alphaproteobacteria</taxon>
        <taxon>Rhodospirillales</taxon>
        <taxon>Azospirillaceae</taxon>
        <taxon>Azospirillum</taxon>
    </lineage>
</organism>
<proteinExistence type="predicted"/>
<dbReference type="OrthoDB" id="8556612at2"/>
<dbReference type="HOGENOM" id="CLU_067073_0_0_5"/>
<keyword evidence="3" id="KW-1185">Reference proteome</keyword>
<gene>
    <name evidence="2" type="ordered locus">AZOLI_p50123</name>
</gene>
<name>G7ZI38_AZOL4</name>
<dbReference type="SUPFAM" id="SSF58100">
    <property type="entry name" value="Bacterial hemolysins"/>
    <property type="match status" value="1"/>
</dbReference>
<keyword evidence="1" id="KW-0175">Coiled coil</keyword>